<keyword evidence="5" id="KW-1185">Reference proteome</keyword>
<dbReference type="Gene3D" id="3.40.630.30">
    <property type="match status" value="1"/>
</dbReference>
<dbReference type="PROSITE" id="PS51186">
    <property type="entry name" value="GNAT"/>
    <property type="match status" value="1"/>
</dbReference>
<comment type="caution">
    <text evidence="4">The sequence shown here is derived from an EMBL/GenBank/DDBJ whole genome shotgun (WGS) entry which is preliminary data.</text>
</comment>
<protein>
    <submittedName>
        <fullName evidence="4">GNAT family N-acetyltransferase</fullName>
    </submittedName>
</protein>
<dbReference type="PANTHER" id="PTHR43877">
    <property type="entry name" value="AMINOALKYLPHOSPHONATE N-ACETYLTRANSFERASE-RELATED-RELATED"/>
    <property type="match status" value="1"/>
</dbReference>
<dbReference type="EMBL" id="JAAIKB010000002">
    <property type="protein sequence ID" value="NGM19481.1"/>
    <property type="molecule type" value="Genomic_DNA"/>
</dbReference>
<dbReference type="GO" id="GO:0016747">
    <property type="term" value="F:acyltransferase activity, transferring groups other than amino-acyl groups"/>
    <property type="evidence" value="ECO:0007669"/>
    <property type="project" value="InterPro"/>
</dbReference>
<keyword evidence="2" id="KW-0012">Acyltransferase</keyword>
<dbReference type="SUPFAM" id="SSF55729">
    <property type="entry name" value="Acyl-CoA N-acyltransferases (Nat)"/>
    <property type="match status" value="1"/>
</dbReference>
<dbReference type="Proteomes" id="UP000475385">
    <property type="component" value="Unassembled WGS sequence"/>
</dbReference>
<dbReference type="InterPro" id="IPR000182">
    <property type="entry name" value="GNAT_dom"/>
</dbReference>
<reference evidence="4 5" key="2">
    <citation type="submission" date="2020-03" db="EMBL/GenBank/DDBJ databases">
        <title>Roseomonas stagni sp. nov., isolated from pond water in Japan.</title>
        <authorList>
            <person name="Furuhata K."/>
            <person name="Miyamoto H."/>
            <person name="Goto K."/>
        </authorList>
    </citation>
    <scope>NUCLEOTIDE SEQUENCE [LARGE SCALE GENOMIC DNA]</scope>
    <source>
        <strain evidence="4 5">PeD5</strain>
    </source>
</reference>
<organism evidence="4 5">
    <name type="scientific">Falsiroseomonas algicola</name>
    <dbReference type="NCBI Taxonomy" id="2716930"/>
    <lineage>
        <taxon>Bacteria</taxon>
        <taxon>Pseudomonadati</taxon>
        <taxon>Pseudomonadota</taxon>
        <taxon>Alphaproteobacteria</taxon>
        <taxon>Acetobacterales</taxon>
        <taxon>Roseomonadaceae</taxon>
        <taxon>Falsiroseomonas</taxon>
    </lineage>
</organism>
<keyword evidence="1" id="KW-0808">Transferase</keyword>
<sequence length="163" mass="17759">MRRATAGDAATVRAVTRAAYAKWVPLLGREPLPMTVDYDVALRDHRVDLLLIDGDVAALIEMAPAPDHLLVVNVAVAPAHQHRGHGRALLAHAEEVAWSLGLGEIRLYTNALFAENLRLYRQLGYRVQREEAHPRLGVAIHMGKRFGSAEAATCTESSNGGQP</sequence>
<evidence type="ECO:0000256" key="2">
    <source>
        <dbReference type="ARBA" id="ARBA00023315"/>
    </source>
</evidence>
<proteinExistence type="predicted"/>
<accession>A0A6M1LGY0</accession>
<dbReference type="InterPro" id="IPR016181">
    <property type="entry name" value="Acyl_CoA_acyltransferase"/>
</dbReference>
<feature type="domain" description="N-acetyltransferase" evidence="3">
    <location>
        <begin position="1"/>
        <end position="147"/>
    </location>
</feature>
<dbReference type="Pfam" id="PF00583">
    <property type="entry name" value="Acetyltransf_1"/>
    <property type="match status" value="1"/>
</dbReference>
<evidence type="ECO:0000313" key="4">
    <source>
        <dbReference type="EMBL" id="NGM19481.1"/>
    </source>
</evidence>
<evidence type="ECO:0000313" key="5">
    <source>
        <dbReference type="Proteomes" id="UP000475385"/>
    </source>
</evidence>
<evidence type="ECO:0000256" key="1">
    <source>
        <dbReference type="ARBA" id="ARBA00022679"/>
    </source>
</evidence>
<gene>
    <name evidence="4" type="ORF">G3576_05615</name>
</gene>
<dbReference type="CDD" id="cd04301">
    <property type="entry name" value="NAT_SF"/>
    <property type="match status" value="1"/>
</dbReference>
<dbReference type="InterPro" id="IPR050832">
    <property type="entry name" value="Bact_Acetyltransf"/>
</dbReference>
<reference evidence="4 5" key="1">
    <citation type="submission" date="2020-02" db="EMBL/GenBank/DDBJ databases">
        <authorList>
            <person name="Kim H.M."/>
            <person name="Jeon C.O."/>
        </authorList>
    </citation>
    <scope>NUCLEOTIDE SEQUENCE [LARGE SCALE GENOMIC DNA]</scope>
    <source>
        <strain evidence="4 5">PeD5</strain>
    </source>
</reference>
<evidence type="ECO:0000259" key="3">
    <source>
        <dbReference type="PROSITE" id="PS51186"/>
    </source>
</evidence>
<dbReference type="AlphaFoldDB" id="A0A6M1LGY0"/>
<name>A0A6M1LGY0_9PROT</name>